<protein>
    <submittedName>
        <fullName evidence="5">ABC-2 type transport system ATP-binding protein</fullName>
    </submittedName>
</protein>
<evidence type="ECO:0000313" key="5">
    <source>
        <dbReference type="EMBL" id="SDB85546.1"/>
    </source>
</evidence>
<evidence type="ECO:0000313" key="6">
    <source>
        <dbReference type="Proteomes" id="UP000242662"/>
    </source>
</evidence>
<keyword evidence="3 5" id="KW-0067">ATP-binding</keyword>
<keyword evidence="1" id="KW-0813">Transport</keyword>
<dbReference type="GO" id="GO:0016887">
    <property type="term" value="F:ATP hydrolysis activity"/>
    <property type="evidence" value="ECO:0007669"/>
    <property type="project" value="InterPro"/>
</dbReference>
<dbReference type="Pfam" id="PF00005">
    <property type="entry name" value="ABC_tran"/>
    <property type="match status" value="1"/>
</dbReference>
<dbReference type="CDD" id="cd03230">
    <property type="entry name" value="ABC_DR_subfamily_A"/>
    <property type="match status" value="1"/>
</dbReference>
<dbReference type="InterPro" id="IPR003439">
    <property type="entry name" value="ABC_transporter-like_ATP-bd"/>
</dbReference>
<dbReference type="EMBL" id="FMYM01000002">
    <property type="protein sequence ID" value="SDB85546.1"/>
    <property type="molecule type" value="Genomic_DNA"/>
</dbReference>
<dbReference type="PROSITE" id="PS00211">
    <property type="entry name" value="ABC_TRANSPORTER_1"/>
    <property type="match status" value="1"/>
</dbReference>
<dbReference type="PANTHER" id="PTHR42939:SF1">
    <property type="entry name" value="ABC TRANSPORTER ATP-BINDING PROTEIN ALBC-RELATED"/>
    <property type="match status" value="1"/>
</dbReference>
<dbReference type="PANTHER" id="PTHR42939">
    <property type="entry name" value="ABC TRANSPORTER ATP-BINDING PROTEIN ALBC-RELATED"/>
    <property type="match status" value="1"/>
</dbReference>
<evidence type="ECO:0000259" key="4">
    <source>
        <dbReference type="PROSITE" id="PS50893"/>
    </source>
</evidence>
<keyword evidence="6" id="KW-1185">Reference proteome</keyword>
<dbReference type="PROSITE" id="PS50893">
    <property type="entry name" value="ABC_TRANSPORTER_2"/>
    <property type="match status" value="1"/>
</dbReference>
<dbReference type="SUPFAM" id="SSF52540">
    <property type="entry name" value="P-loop containing nucleoside triphosphate hydrolases"/>
    <property type="match status" value="1"/>
</dbReference>
<accession>A0A1G6GWN7</accession>
<dbReference type="RefSeq" id="WP_090774613.1">
    <property type="nucleotide sequence ID" value="NZ_FMYM01000002.1"/>
</dbReference>
<dbReference type="InterPro" id="IPR051782">
    <property type="entry name" value="ABC_Transporter_VariousFunc"/>
</dbReference>
<proteinExistence type="predicted"/>
<sequence>MLSVENVFKTIEEKSIIHDLCLNIQAGDNVALIGPNGAGKTTTMKMIMGLLSMDKGRITMDGFSVRNQRKQYLNLVGYVPDEPFFYEELKGEEFLRFTADLWGEELYVDNENLINETIDSLDMRRFLGEKIHTYSLGMKKKLSLLIALIHQPKLLVMDEPFNGLDPMTVYAIKDYMKRYVNKGNAVLISTHMLDAAEHFCTHVAILKDGHLLSYQKTKNIKKQGSETLEAYFVNLVKENEK</sequence>
<dbReference type="STRING" id="1464122.SAMN05421737_10227"/>
<organism evidence="5 6">
    <name type="scientific">Shouchella lonarensis</name>
    <dbReference type="NCBI Taxonomy" id="1464122"/>
    <lineage>
        <taxon>Bacteria</taxon>
        <taxon>Bacillati</taxon>
        <taxon>Bacillota</taxon>
        <taxon>Bacilli</taxon>
        <taxon>Bacillales</taxon>
        <taxon>Bacillaceae</taxon>
        <taxon>Shouchella</taxon>
    </lineage>
</organism>
<dbReference type="OrthoDB" id="9804819at2"/>
<evidence type="ECO:0000256" key="1">
    <source>
        <dbReference type="ARBA" id="ARBA00022448"/>
    </source>
</evidence>
<dbReference type="InterPro" id="IPR003593">
    <property type="entry name" value="AAA+_ATPase"/>
</dbReference>
<dbReference type="AlphaFoldDB" id="A0A1G6GWN7"/>
<name>A0A1G6GWN7_9BACI</name>
<dbReference type="Proteomes" id="UP000242662">
    <property type="component" value="Unassembled WGS sequence"/>
</dbReference>
<keyword evidence="2" id="KW-0547">Nucleotide-binding</keyword>
<evidence type="ECO:0000256" key="3">
    <source>
        <dbReference type="ARBA" id="ARBA00022840"/>
    </source>
</evidence>
<dbReference type="Gene3D" id="3.40.50.300">
    <property type="entry name" value="P-loop containing nucleotide triphosphate hydrolases"/>
    <property type="match status" value="1"/>
</dbReference>
<dbReference type="InterPro" id="IPR027417">
    <property type="entry name" value="P-loop_NTPase"/>
</dbReference>
<reference evidence="6" key="1">
    <citation type="submission" date="2016-09" db="EMBL/GenBank/DDBJ databases">
        <authorList>
            <person name="Varghese N."/>
            <person name="Submissions S."/>
        </authorList>
    </citation>
    <scope>NUCLEOTIDE SEQUENCE [LARGE SCALE GENOMIC DNA]</scope>
    <source>
        <strain evidence="6">25nlg</strain>
    </source>
</reference>
<feature type="domain" description="ABC transporter" evidence="4">
    <location>
        <begin position="2"/>
        <end position="233"/>
    </location>
</feature>
<gene>
    <name evidence="5" type="ORF">SAMN05421737_10227</name>
</gene>
<dbReference type="InterPro" id="IPR017871">
    <property type="entry name" value="ABC_transporter-like_CS"/>
</dbReference>
<evidence type="ECO:0000256" key="2">
    <source>
        <dbReference type="ARBA" id="ARBA00022741"/>
    </source>
</evidence>
<dbReference type="SMART" id="SM00382">
    <property type="entry name" value="AAA"/>
    <property type="match status" value="1"/>
</dbReference>
<dbReference type="GO" id="GO:0005524">
    <property type="term" value="F:ATP binding"/>
    <property type="evidence" value="ECO:0007669"/>
    <property type="project" value="UniProtKB-KW"/>
</dbReference>